<dbReference type="Pfam" id="PF04325">
    <property type="entry name" value="DUF465"/>
    <property type="match status" value="1"/>
</dbReference>
<dbReference type="EMBL" id="CP115543">
    <property type="protein sequence ID" value="WNH50758.1"/>
    <property type="molecule type" value="Genomic_DNA"/>
</dbReference>
<dbReference type="Gene3D" id="6.10.280.50">
    <property type="match status" value="1"/>
</dbReference>
<protein>
    <submittedName>
        <fullName evidence="2">YdcH family protein</fullName>
    </submittedName>
</protein>
<feature type="coiled-coil region" evidence="1">
    <location>
        <begin position="13"/>
        <end position="60"/>
    </location>
</feature>
<evidence type="ECO:0000256" key="1">
    <source>
        <dbReference type="SAM" id="Coils"/>
    </source>
</evidence>
<dbReference type="InterPro" id="IPR038444">
    <property type="entry name" value="DUF465_sf"/>
</dbReference>
<gene>
    <name evidence="2" type="ORF">PDM28_00645</name>
</gene>
<keyword evidence="1" id="KW-0175">Coiled coil</keyword>
<sequence length="67" mass="7978">MDTYTPEQIAERLQVLRREHRELDTEIERMAANGEDELEAKRLKRRKLQLKDCIAKLEDMQIPDEPA</sequence>
<name>A0ABY9YIR8_9GAMM</name>
<evidence type="ECO:0000313" key="3">
    <source>
        <dbReference type="Proteomes" id="UP001305421"/>
    </source>
</evidence>
<proteinExistence type="predicted"/>
<accession>A0ABY9YIR8</accession>
<organism evidence="2 3">
    <name type="scientific">Stenotrophomonas aracearum</name>
    <dbReference type="NCBI Taxonomy" id="3003272"/>
    <lineage>
        <taxon>Bacteria</taxon>
        <taxon>Pseudomonadati</taxon>
        <taxon>Pseudomonadota</taxon>
        <taxon>Gammaproteobacteria</taxon>
        <taxon>Lysobacterales</taxon>
        <taxon>Lysobacteraceae</taxon>
        <taxon>Stenotrophomonas</taxon>
    </lineage>
</organism>
<dbReference type="Proteomes" id="UP001305421">
    <property type="component" value="Chromosome"/>
</dbReference>
<dbReference type="InterPro" id="IPR007420">
    <property type="entry name" value="DUF465"/>
</dbReference>
<evidence type="ECO:0000313" key="2">
    <source>
        <dbReference type="EMBL" id="WNH50758.1"/>
    </source>
</evidence>
<keyword evidence="3" id="KW-1185">Reference proteome</keyword>
<reference evidence="2 3" key="1">
    <citation type="submission" date="2022-12" db="EMBL/GenBank/DDBJ databases">
        <title>Two new species, Stenotrophomonas aracearum and Stenotrophomonas oahuensis, isolated from Anthurium (Araceae family) in Hawaii.</title>
        <authorList>
            <person name="Chunag S.C."/>
            <person name="Dobhal S."/>
            <person name="Alvarez A."/>
            <person name="Arif M."/>
        </authorList>
    </citation>
    <scope>NUCLEOTIDE SEQUENCE [LARGE SCALE GENOMIC DNA]</scope>
    <source>
        <strain evidence="2 3">A5588</strain>
    </source>
</reference>
<dbReference type="RefSeq" id="WP_102946972.1">
    <property type="nucleotide sequence ID" value="NZ_CP115543.1"/>
</dbReference>